<keyword evidence="1" id="KW-1133">Transmembrane helix</keyword>
<dbReference type="AlphaFoldDB" id="A0A1I7Z2J6"/>
<dbReference type="WBParaSite" id="L893_g22281.t1">
    <property type="protein sequence ID" value="L893_g22281.t1"/>
    <property type="gene ID" value="L893_g22281"/>
</dbReference>
<sequence length="175" mass="19717">MVPLTALEPSAPRGLRCGFSEQPSVEHLQIMTTEGWSVPSSTYGWWLPILSIFSVMTAIVATAIVSYIIFFTPWALLWTKRKRAPGQINKAPKLPFSQNSLWRSNGAMAEMTKFLSLEVLQKAAKKTQEDSKPKPHLDGLLKKRITEGKESTKLMYHLGDAVKEVDFSEYISKFI</sequence>
<name>A0A1I7Z2J6_9BILA</name>
<feature type="transmembrane region" description="Helical" evidence="1">
    <location>
        <begin position="45"/>
        <end position="78"/>
    </location>
</feature>
<evidence type="ECO:0000256" key="1">
    <source>
        <dbReference type="SAM" id="Phobius"/>
    </source>
</evidence>
<dbReference type="Proteomes" id="UP000095287">
    <property type="component" value="Unplaced"/>
</dbReference>
<reference evidence="3" key="1">
    <citation type="submission" date="2016-11" db="UniProtKB">
        <authorList>
            <consortium name="WormBaseParasite"/>
        </authorList>
    </citation>
    <scope>IDENTIFICATION</scope>
</reference>
<keyword evidence="1" id="KW-0812">Transmembrane</keyword>
<evidence type="ECO:0000313" key="3">
    <source>
        <dbReference type="WBParaSite" id="L893_g22281.t1"/>
    </source>
</evidence>
<evidence type="ECO:0000313" key="2">
    <source>
        <dbReference type="Proteomes" id="UP000095287"/>
    </source>
</evidence>
<proteinExistence type="predicted"/>
<protein>
    <submittedName>
        <fullName evidence="3">Calglandulin</fullName>
    </submittedName>
</protein>
<organism evidence="2 3">
    <name type="scientific">Steinernema glaseri</name>
    <dbReference type="NCBI Taxonomy" id="37863"/>
    <lineage>
        <taxon>Eukaryota</taxon>
        <taxon>Metazoa</taxon>
        <taxon>Ecdysozoa</taxon>
        <taxon>Nematoda</taxon>
        <taxon>Chromadorea</taxon>
        <taxon>Rhabditida</taxon>
        <taxon>Tylenchina</taxon>
        <taxon>Panagrolaimomorpha</taxon>
        <taxon>Strongyloidoidea</taxon>
        <taxon>Steinernematidae</taxon>
        <taxon>Steinernema</taxon>
    </lineage>
</organism>
<keyword evidence="1" id="KW-0472">Membrane</keyword>
<accession>A0A1I7Z2J6</accession>
<keyword evidence="2" id="KW-1185">Reference proteome</keyword>